<organism evidence="1 2">
    <name type="scientific">Symbiodinium natans</name>
    <dbReference type="NCBI Taxonomy" id="878477"/>
    <lineage>
        <taxon>Eukaryota</taxon>
        <taxon>Sar</taxon>
        <taxon>Alveolata</taxon>
        <taxon>Dinophyceae</taxon>
        <taxon>Suessiales</taxon>
        <taxon>Symbiodiniaceae</taxon>
        <taxon>Symbiodinium</taxon>
    </lineage>
</organism>
<protein>
    <submittedName>
        <fullName evidence="1">DIP13 protein</fullName>
    </submittedName>
</protein>
<dbReference type="OrthoDB" id="439522at2759"/>
<dbReference type="AlphaFoldDB" id="A0A812J4Y7"/>
<dbReference type="Gene3D" id="3.40.50.150">
    <property type="entry name" value="Vaccinia Virus protein VP39"/>
    <property type="match status" value="1"/>
</dbReference>
<dbReference type="SUPFAM" id="SSF57667">
    <property type="entry name" value="beta-beta-alpha zinc fingers"/>
    <property type="match status" value="1"/>
</dbReference>
<dbReference type="InterPro" id="IPR036236">
    <property type="entry name" value="Znf_C2H2_sf"/>
</dbReference>
<gene>
    <name evidence="1" type="primary">DIP13</name>
    <name evidence="1" type="ORF">SNAT2548_LOCUS5329</name>
</gene>
<sequence>MDDGRNPDQALWVQYESASKKVPVNGCLDVGRWLRDVKAAFVPGLEKVSVARLELYAHRGSGSPQELGADNLELLTSGKKLSKLISLGRGLQQDDAFHLRIKRDCKGRKTEADAWGGDTDLAFAAEAAASAARLQTDVVLSKGSDGHAGYWCEACKAHCCSATAWKQHYGSKQHQRLRGRGPVKCVGGEACPEDANPWSRGMAALAQFPLRRGGTLDVSTKFFDLADSQKALLRLYLASSFNGEKELLKAFDVLLENSADHLRIKELFETIEIWKKVVSHLQRCNAMRKARGVAAIARIYDVGSGHGLLAVLLAYRFPSTEVVAVDLEKRAGFERYVDAVNSFGSCVGSNTTCLSNLSFVISSFEDFEGLRQNASTTSGLSTSTGGLAYVCVHGCNELNFAVLRRATEKLAAWLVVPCCIRDGLTDISVRCGGKDGGEVGDDSRHAIMCGIAAAQHKAVAIVAVDRRITNRHLIIEGDASA</sequence>
<comment type="caution">
    <text evidence="1">The sequence shown here is derived from an EMBL/GenBank/DDBJ whole genome shotgun (WGS) entry which is preliminary data.</text>
</comment>
<evidence type="ECO:0000313" key="2">
    <source>
        <dbReference type="Proteomes" id="UP000604046"/>
    </source>
</evidence>
<reference evidence="1" key="1">
    <citation type="submission" date="2021-02" db="EMBL/GenBank/DDBJ databases">
        <authorList>
            <person name="Dougan E. K."/>
            <person name="Rhodes N."/>
            <person name="Thang M."/>
            <person name="Chan C."/>
        </authorList>
    </citation>
    <scope>NUCLEOTIDE SEQUENCE</scope>
</reference>
<dbReference type="SUPFAM" id="SSF53335">
    <property type="entry name" value="S-adenosyl-L-methionine-dependent methyltransferases"/>
    <property type="match status" value="1"/>
</dbReference>
<dbReference type="InterPro" id="IPR029063">
    <property type="entry name" value="SAM-dependent_MTases_sf"/>
</dbReference>
<accession>A0A812J4Y7</accession>
<dbReference type="Proteomes" id="UP000604046">
    <property type="component" value="Unassembled WGS sequence"/>
</dbReference>
<dbReference type="EMBL" id="CAJNDS010000341">
    <property type="protein sequence ID" value="CAE7194620.1"/>
    <property type="molecule type" value="Genomic_DNA"/>
</dbReference>
<proteinExistence type="predicted"/>
<name>A0A812J4Y7_9DINO</name>
<keyword evidence="2" id="KW-1185">Reference proteome</keyword>
<dbReference type="Gene3D" id="3.30.160.60">
    <property type="entry name" value="Classic Zinc Finger"/>
    <property type="match status" value="1"/>
</dbReference>
<evidence type="ECO:0000313" key="1">
    <source>
        <dbReference type="EMBL" id="CAE7194620.1"/>
    </source>
</evidence>